<protein>
    <submittedName>
        <fullName evidence="1">Uncharacterized protein</fullName>
    </submittedName>
</protein>
<dbReference type="EMBL" id="CAJGYO010000006">
    <property type="protein sequence ID" value="CAD6239966.1"/>
    <property type="molecule type" value="Genomic_DNA"/>
</dbReference>
<reference evidence="1" key="1">
    <citation type="submission" date="2020-10" db="EMBL/GenBank/DDBJ databases">
        <authorList>
            <person name="Han B."/>
            <person name="Lu T."/>
            <person name="Zhao Q."/>
            <person name="Huang X."/>
            <person name="Zhao Y."/>
        </authorList>
    </citation>
    <scope>NUCLEOTIDE SEQUENCE</scope>
</reference>
<evidence type="ECO:0000313" key="2">
    <source>
        <dbReference type="Proteomes" id="UP000604825"/>
    </source>
</evidence>
<gene>
    <name evidence="1" type="ORF">NCGR_LOCUS26742</name>
</gene>
<dbReference type="PANTHER" id="PTHR33127">
    <property type="entry name" value="TRANSMEMBRANE PROTEIN"/>
    <property type="match status" value="1"/>
</dbReference>
<name>A0A811PAV8_9POAL</name>
<dbReference type="Proteomes" id="UP000604825">
    <property type="component" value="Unassembled WGS sequence"/>
</dbReference>
<dbReference type="PANTHER" id="PTHR33127:SF97">
    <property type="entry name" value="OS08G0448300 PROTEIN"/>
    <property type="match status" value="1"/>
</dbReference>
<evidence type="ECO:0000313" key="1">
    <source>
        <dbReference type="EMBL" id="CAD6239966.1"/>
    </source>
</evidence>
<dbReference type="AlphaFoldDB" id="A0A811PAV8"/>
<sequence>MRNTDGDVKPAATLFHDPFRQHSNVLGSPGHPDCTVLVSGTAEAREGFLLHGRPGDPVDQAQLHSPASCSMTKLSCNGISFSLSTPASQDCSFFGIVSSHSGVFVTVHTWKHGEDSWSLQELEYQDAPPFPIARNNPVLCSGKFYCLGRKGNLGVFDPERSRDDPDSAWRILDKPRPIHAEMELFDDDHEGRAAGGSWLDETEMAWIEVEDINGAALFVDIRASYGVASPEGGHGNRIFLPPVFRGWESDSVLRYGDQDVPPILLRPQTTARVWVVPNLHVDR</sequence>
<proteinExistence type="predicted"/>
<keyword evidence="2" id="KW-1185">Reference proteome</keyword>
<accession>A0A811PAV8</accession>
<organism evidence="1 2">
    <name type="scientific">Miscanthus lutarioriparius</name>
    <dbReference type="NCBI Taxonomy" id="422564"/>
    <lineage>
        <taxon>Eukaryota</taxon>
        <taxon>Viridiplantae</taxon>
        <taxon>Streptophyta</taxon>
        <taxon>Embryophyta</taxon>
        <taxon>Tracheophyta</taxon>
        <taxon>Spermatophyta</taxon>
        <taxon>Magnoliopsida</taxon>
        <taxon>Liliopsida</taxon>
        <taxon>Poales</taxon>
        <taxon>Poaceae</taxon>
        <taxon>PACMAD clade</taxon>
        <taxon>Panicoideae</taxon>
        <taxon>Andropogonodae</taxon>
        <taxon>Andropogoneae</taxon>
        <taxon>Saccharinae</taxon>
        <taxon>Miscanthus</taxon>
    </lineage>
</organism>
<dbReference type="OrthoDB" id="679467at2759"/>
<comment type="caution">
    <text evidence="1">The sequence shown here is derived from an EMBL/GenBank/DDBJ whole genome shotgun (WGS) entry which is preliminary data.</text>
</comment>